<dbReference type="Proteomes" id="UP000286848">
    <property type="component" value="Unassembled WGS sequence"/>
</dbReference>
<comment type="pathway">
    <text evidence="7">Cell wall biogenesis; peptidoglycan biosynthesis.</text>
</comment>
<evidence type="ECO:0000313" key="8">
    <source>
        <dbReference type="EMBL" id="GBG95823.1"/>
    </source>
</evidence>
<dbReference type="AlphaFoldDB" id="A0A401IW95"/>
<reference evidence="8 9" key="1">
    <citation type="journal article" date="2019" name="Int. J. Syst. Evol. Microbiol.">
        <title>Lactobacillus salitolerans sp. nov., a novel lactic acid bacterium isolated from spent mushroom substrates.</title>
        <authorList>
            <person name="Tohno M."/>
            <person name="Tanizawa Y."/>
            <person name="Kojima Y."/>
            <person name="Sakamoto M."/>
            <person name="Nakamura Y."/>
            <person name="Ohkuma M."/>
            <person name="Kobayashi H."/>
        </authorList>
    </citation>
    <scope>NUCLEOTIDE SEQUENCE [LARGE SCALE GENOMIC DNA]</scope>
    <source>
        <strain evidence="8 9">YK43</strain>
    </source>
</reference>
<dbReference type="GO" id="GO:0071555">
    <property type="term" value="P:cell wall organization"/>
    <property type="evidence" value="ECO:0007669"/>
    <property type="project" value="UniProtKB-KW"/>
</dbReference>
<evidence type="ECO:0000256" key="4">
    <source>
        <dbReference type="ARBA" id="ARBA00022984"/>
    </source>
</evidence>
<comment type="function">
    <text evidence="7">Provides the (R)-glutamate required for cell wall biosynthesis.</text>
</comment>
<dbReference type="PANTHER" id="PTHR21198">
    <property type="entry name" value="GLUTAMATE RACEMASE"/>
    <property type="match status" value="1"/>
</dbReference>
<dbReference type="InterPro" id="IPR033134">
    <property type="entry name" value="Asp/Glu_racemase_AS_2"/>
</dbReference>
<dbReference type="Pfam" id="PF01177">
    <property type="entry name" value="Asp_Glu_race"/>
    <property type="match status" value="1"/>
</dbReference>
<comment type="catalytic activity">
    <reaction evidence="1 7">
        <text>L-glutamate = D-glutamate</text>
        <dbReference type="Rhea" id="RHEA:12813"/>
        <dbReference type="ChEBI" id="CHEBI:29985"/>
        <dbReference type="ChEBI" id="CHEBI:29986"/>
        <dbReference type="EC" id="5.1.1.3"/>
    </reaction>
</comment>
<accession>A0A401IW95</accession>
<organism evidence="8 9">
    <name type="scientific">Ligilactobacillus salitolerans</name>
    <dbReference type="NCBI Taxonomy" id="1808352"/>
    <lineage>
        <taxon>Bacteria</taxon>
        <taxon>Bacillati</taxon>
        <taxon>Bacillota</taxon>
        <taxon>Bacilli</taxon>
        <taxon>Lactobacillales</taxon>
        <taxon>Lactobacillaceae</taxon>
        <taxon>Ligilactobacillus</taxon>
    </lineage>
</organism>
<feature type="binding site" evidence="7">
    <location>
        <begin position="188"/>
        <end position="189"/>
    </location>
    <ligand>
        <name>substrate</name>
    </ligand>
</feature>
<evidence type="ECO:0000256" key="1">
    <source>
        <dbReference type="ARBA" id="ARBA00001602"/>
    </source>
</evidence>
<name>A0A401IW95_9LACO</name>
<dbReference type="EMBL" id="BFFP01000058">
    <property type="protein sequence ID" value="GBG95823.1"/>
    <property type="molecule type" value="Genomic_DNA"/>
</dbReference>
<dbReference type="PROSITE" id="PS00923">
    <property type="entry name" value="ASP_GLU_RACEMASE_1"/>
    <property type="match status" value="1"/>
</dbReference>
<evidence type="ECO:0000256" key="5">
    <source>
        <dbReference type="ARBA" id="ARBA00023235"/>
    </source>
</evidence>
<evidence type="ECO:0000256" key="7">
    <source>
        <dbReference type="HAMAP-Rule" id="MF_00258"/>
    </source>
</evidence>
<feature type="binding site" evidence="7">
    <location>
        <begin position="78"/>
        <end position="79"/>
    </location>
    <ligand>
        <name>substrate</name>
    </ligand>
</feature>
<dbReference type="SUPFAM" id="SSF53681">
    <property type="entry name" value="Aspartate/glutamate racemase"/>
    <property type="match status" value="2"/>
</dbReference>
<evidence type="ECO:0000256" key="6">
    <source>
        <dbReference type="ARBA" id="ARBA00023316"/>
    </source>
</evidence>
<feature type="active site" description="Proton donor/acceptor" evidence="7">
    <location>
        <position position="77"/>
    </location>
</feature>
<dbReference type="GO" id="GO:0008360">
    <property type="term" value="P:regulation of cell shape"/>
    <property type="evidence" value="ECO:0007669"/>
    <property type="project" value="UniProtKB-KW"/>
</dbReference>
<dbReference type="InterPro" id="IPR001920">
    <property type="entry name" value="Asp/Glu_race"/>
</dbReference>
<dbReference type="HAMAP" id="MF_00258">
    <property type="entry name" value="Glu_racemase"/>
    <property type="match status" value="1"/>
</dbReference>
<feature type="binding site" evidence="7">
    <location>
        <begin position="14"/>
        <end position="15"/>
    </location>
    <ligand>
        <name>substrate</name>
    </ligand>
</feature>
<dbReference type="Gene3D" id="3.40.50.1860">
    <property type="match status" value="2"/>
</dbReference>
<gene>
    <name evidence="7 8" type="primary">murI</name>
    <name evidence="8" type="ORF">LFYK43_22820</name>
</gene>
<feature type="active site" description="Proton donor/acceptor" evidence="7">
    <location>
        <position position="187"/>
    </location>
</feature>
<dbReference type="GO" id="GO:0008881">
    <property type="term" value="F:glutamate racemase activity"/>
    <property type="evidence" value="ECO:0007669"/>
    <property type="project" value="UniProtKB-UniRule"/>
</dbReference>
<comment type="caution">
    <text evidence="8">The sequence shown here is derived from an EMBL/GenBank/DDBJ whole genome shotgun (WGS) entry which is preliminary data.</text>
</comment>
<evidence type="ECO:0000313" key="9">
    <source>
        <dbReference type="Proteomes" id="UP000286848"/>
    </source>
</evidence>
<keyword evidence="5 7" id="KW-0413">Isomerase</keyword>
<sequence length="258" mass="28613">MKTVDINRPIGVFDSGVGGISVLKELCRLLPHEDFLFYGDSFNAPYGIKTTEEVYQLSRNIVKKFVARDVKAIVIACNTATSAAISRLRAEFPAVIFVGLEPAVKPAVEHKQNSHVLVMATKLTLQERKFADLVKNYSDQAQISVLPASELVEFVERGELDSPQLNSYLKKILKPYLNQTDAIVLGCTHFPFVRSTIQKIVGKNIYIVDGALGAAKRLDAELERTGAKCSPEQPGSVKFYNSNPDPREIKLSRKLFSL</sequence>
<dbReference type="EC" id="5.1.1.3" evidence="2 7"/>
<dbReference type="GO" id="GO:0009252">
    <property type="term" value="P:peptidoglycan biosynthetic process"/>
    <property type="evidence" value="ECO:0007669"/>
    <property type="project" value="UniProtKB-UniRule"/>
</dbReference>
<dbReference type="InterPro" id="IPR018187">
    <property type="entry name" value="Asp/Glu_racemase_AS_1"/>
</dbReference>
<evidence type="ECO:0000256" key="3">
    <source>
        <dbReference type="ARBA" id="ARBA00022960"/>
    </source>
</evidence>
<dbReference type="InterPro" id="IPR004391">
    <property type="entry name" value="Glu_race"/>
</dbReference>
<keyword evidence="4 7" id="KW-0573">Peptidoglycan synthesis</keyword>
<dbReference type="NCBIfam" id="TIGR00067">
    <property type="entry name" value="glut_race"/>
    <property type="match status" value="1"/>
</dbReference>
<evidence type="ECO:0000256" key="2">
    <source>
        <dbReference type="ARBA" id="ARBA00013090"/>
    </source>
</evidence>
<dbReference type="UniPathway" id="UPA00219"/>
<feature type="binding site" evidence="7">
    <location>
        <begin position="46"/>
        <end position="47"/>
    </location>
    <ligand>
        <name>substrate</name>
    </ligand>
</feature>
<keyword evidence="3 7" id="KW-0133">Cell shape</keyword>
<dbReference type="FunFam" id="3.40.50.1860:FF:000001">
    <property type="entry name" value="Glutamate racemase"/>
    <property type="match status" value="1"/>
</dbReference>
<comment type="similarity">
    <text evidence="7">Belongs to the aspartate/glutamate racemases family.</text>
</comment>
<dbReference type="InterPro" id="IPR015942">
    <property type="entry name" value="Asp/Glu/hydantoin_racemase"/>
</dbReference>
<proteinExistence type="inferred from homology"/>
<dbReference type="PANTHER" id="PTHR21198:SF3">
    <property type="entry name" value="GLUTAMATE RACEMASE"/>
    <property type="match status" value="1"/>
</dbReference>
<keyword evidence="6 7" id="KW-0961">Cell wall biogenesis/degradation</keyword>
<protein>
    <recommendedName>
        <fullName evidence="2 7">Glutamate racemase</fullName>
        <ecNumber evidence="2 7">5.1.1.3</ecNumber>
    </recommendedName>
</protein>
<dbReference type="PROSITE" id="PS00924">
    <property type="entry name" value="ASP_GLU_RACEMASE_2"/>
    <property type="match status" value="1"/>
</dbReference>
<keyword evidence="9" id="KW-1185">Reference proteome</keyword>